<dbReference type="Gene3D" id="3.40.30.10">
    <property type="entry name" value="Glutaredoxin"/>
    <property type="match status" value="1"/>
</dbReference>
<dbReference type="InterPro" id="IPR013766">
    <property type="entry name" value="Thioredoxin_domain"/>
</dbReference>
<dbReference type="OrthoDB" id="10257948at2759"/>
<dbReference type="VEuPathDB" id="FungiDB:SPAR_D03900"/>
<proteinExistence type="predicted"/>
<reference evidence="2" key="3">
    <citation type="submission" date="2025-07" db="EMBL/GenBank/DDBJ databases">
        <authorList>
            <consortium name="NCBI Genome Project"/>
        </authorList>
    </citation>
    <scope>NUCLEOTIDE SEQUENCE</scope>
    <source>
        <strain evidence="2">CBS432</strain>
    </source>
</reference>
<dbReference type="InterPro" id="IPR036249">
    <property type="entry name" value="Thioredoxin-like_sf"/>
</dbReference>
<dbReference type="CDD" id="cd02989">
    <property type="entry name" value="Phd_like_TxnDC9"/>
    <property type="match status" value="1"/>
</dbReference>
<dbReference type="GeneID" id="54629637"/>
<reference evidence="2" key="4">
    <citation type="submission" date="2025-08" db="UniProtKB">
        <authorList>
            <consortium name="RefSeq"/>
        </authorList>
    </citation>
    <scope>IDENTIFICATION</scope>
    <source>
        <strain evidence="2">CBS432</strain>
    </source>
</reference>
<evidence type="ECO:0000259" key="1">
    <source>
        <dbReference type="Pfam" id="PF00085"/>
    </source>
</evidence>
<evidence type="ECO:0000313" key="2">
    <source>
        <dbReference type="RefSeq" id="XP_033765423.1"/>
    </source>
</evidence>
<dbReference type="Pfam" id="PF00085">
    <property type="entry name" value="Thioredoxin"/>
    <property type="match status" value="1"/>
</dbReference>
<dbReference type="KEGG" id="spao:SPAR_D03900"/>
<organism evidence="2">
    <name type="scientific">Saccharomyces paradoxus</name>
    <name type="common">Yeast</name>
    <name type="synonym">Saccharomyces douglasii</name>
    <dbReference type="NCBI Taxonomy" id="27291"/>
    <lineage>
        <taxon>Eukaryota</taxon>
        <taxon>Fungi</taxon>
        <taxon>Dikarya</taxon>
        <taxon>Ascomycota</taxon>
        <taxon>Saccharomycotina</taxon>
        <taxon>Saccharomycetes</taxon>
        <taxon>Saccharomycetales</taxon>
        <taxon>Saccharomycetaceae</taxon>
        <taxon>Saccharomyces</taxon>
    </lineage>
</organism>
<reference evidence="2" key="2">
    <citation type="submission" date="2020-01" db="EMBL/GenBank/DDBJ databases">
        <title>Population-level Yeast Reference Genomes.</title>
        <authorList>
            <person name="Yue J.-X."/>
        </authorList>
    </citation>
    <scope>NUCLEOTIDE SEQUENCE</scope>
    <source>
        <strain evidence="2">CBS432</strain>
    </source>
</reference>
<dbReference type="RefSeq" id="XP_033765423.1">
    <property type="nucleotide sequence ID" value="XM_033909532.1"/>
</dbReference>
<name>A0A8B8UNT0_SACPA</name>
<gene>
    <name evidence="2" type="primary">PLP1</name>
    <name evidence="2" type="ORF">SPAR_D03900</name>
</gene>
<feature type="domain" description="Thioredoxin" evidence="1">
    <location>
        <begin position="96"/>
        <end position="173"/>
    </location>
</feature>
<protein>
    <submittedName>
        <fullName evidence="2">Plp1p</fullName>
    </submittedName>
</protein>
<accession>A0A8B8UNT0</accession>
<dbReference type="PANTHER" id="PTHR21148">
    <property type="entry name" value="THIOREDOXIN DOMAIN-CONTAINING PROTEIN 9"/>
    <property type="match status" value="1"/>
</dbReference>
<dbReference type="SUPFAM" id="SSF52833">
    <property type="entry name" value="Thioredoxin-like"/>
    <property type="match status" value="1"/>
</dbReference>
<reference evidence="2" key="1">
    <citation type="journal article" date="2017" name="Nat. Genet.">
        <title>Contrasting evolutionary genome dynamics between domesticated and wild yeasts.</title>
        <authorList>
            <person name="Yue J.X."/>
            <person name="Li J."/>
            <person name="Aigrain L."/>
            <person name="Hallin J."/>
            <person name="Persson K."/>
            <person name="Oliver K."/>
            <person name="Bergstrom A."/>
            <person name="Coupland P."/>
            <person name="Warringer J."/>
            <person name="Lagomarsino M.C."/>
            <person name="Fischer G."/>
            <person name="Durbin R."/>
            <person name="Liti G."/>
        </authorList>
    </citation>
    <scope>NUCLEOTIDE SEQUENCE</scope>
    <source>
        <strain evidence="2">CBS432</strain>
    </source>
</reference>
<sequence length="230" mass="26212">MEDKLDGYYASVLSNAENGTHTTVDCHDKSSDEENLDELLNELDKELDEDHEFLSTYRSERLQQISDHLKQVKKNVEDDGYGKLQCVDKETDAIQICTKTDMVVIHFELETFGKCQYMNEKLKNLARRYLTTRFIKVNVQTCPFLVNKLNIKVLPFVVGYRNGLEKVRYVGFSKLGNDPNGFDIRRLEQSLAHSGVIEDTFEIRKHSSRNVGQFASTNDSGSGSGSDLDI</sequence>
<dbReference type="AlphaFoldDB" id="A0A8B8UNT0"/>